<evidence type="ECO:0000313" key="2">
    <source>
        <dbReference type="Proteomes" id="UP000054721"/>
    </source>
</evidence>
<gene>
    <name evidence="1" type="ORF">T02_13195</name>
</gene>
<proteinExistence type="predicted"/>
<keyword evidence="2" id="KW-1185">Reference proteome</keyword>
<dbReference type="STRING" id="6335.A0A0V1L7Q7"/>
<evidence type="ECO:0000313" key="1">
    <source>
        <dbReference type="EMBL" id="KRZ55567.1"/>
    </source>
</evidence>
<reference evidence="1 2" key="1">
    <citation type="submission" date="2015-05" db="EMBL/GenBank/DDBJ databases">
        <title>Evolution of Trichinella species and genotypes.</title>
        <authorList>
            <person name="Korhonen P.K."/>
            <person name="Edoardo P."/>
            <person name="Giuseppe L.R."/>
            <person name="Gasser R.B."/>
        </authorList>
    </citation>
    <scope>NUCLEOTIDE SEQUENCE [LARGE SCALE GENOMIC DNA]</scope>
    <source>
        <strain evidence="1">ISS10</strain>
    </source>
</reference>
<name>A0A0V1L7Q7_9BILA</name>
<protein>
    <submittedName>
        <fullName evidence="1">Uncharacterized protein</fullName>
    </submittedName>
</protein>
<comment type="caution">
    <text evidence="1">The sequence shown here is derived from an EMBL/GenBank/DDBJ whole genome shotgun (WGS) entry which is preliminary data.</text>
</comment>
<accession>A0A0V1L7Q7</accession>
<dbReference type="EMBL" id="JYDW01000112">
    <property type="protein sequence ID" value="KRZ55567.1"/>
    <property type="molecule type" value="Genomic_DNA"/>
</dbReference>
<dbReference type="Proteomes" id="UP000054721">
    <property type="component" value="Unassembled WGS sequence"/>
</dbReference>
<dbReference type="AlphaFoldDB" id="A0A0V1L7Q7"/>
<sequence>MYTYVNVELIMHGSLPQKLDCRKSYAFNNFPQPLSVKPVPMSMLTTRAEMTEKNNKQQSAEAVFSEDVVIERLKNILNTGMAIRRYDRKDVAKIWKDFVNDIADMTLVEFSLVIVLCIDSRRIVRSKAQR</sequence>
<organism evidence="1 2">
    <name type="scientific">Trichinella nativa</name>
    <dbReference type="NCBI Taxonomy" id="6335"/>
    <lineage>
        <taxon>Eukaryota</taxon>
        <taxon>Metazoa</taxon>
        <taxon>Ecdysozoa</taxon>
        <taxon>Nematoda</taxon>
        <taxon>Enoplea</taxon>
        <taxon>Dorylaimia</taxon>
        <taxon>Trichinellida</taxon>
        <taxon>Trichinellidae</taxon>
        <taxon>Trichinella</taxon>
    </lineage>
</organism>